<evidence type="ECO:0000256" key="4">
    <source>
        <dbReference type="ARBA" id="ARBA00023163"/>
    </source>
</evidence>
<dbReference type="PANTHER" id="PTHR30126">
    <property type="entry name" value="HTH-TYPE TRANSCRIPTIONAL REGULATOR"/>
    <property type="match status" value="1"/>
</dbReference>
<proteinExistence type="inferred from homology"/>
<dbReference type="SUPFAM" id="SSF53850">
    <property type="entry name" value="Periplasmic binding protein-like II"/>
    <property type="match status" value="1"/>
</dbReference>
<evidence type="ECO:0000256" key="3">
    <source>
        <dbReference type="ARBA" id="ARBA00023125"/>
    </source>
</evidence>
<dbReference type="CDD" id="cd05466">
    <property type="entry name" value="PBP2_LTTR_substrate"/>
    <property type="match status" value="1"/>
</dbReference>
<keyword evidence="2" id="KW-0805">Transcription regulation</keyword>
<dbReference type="Proteomes" id="UP001580346">
    <property type="component" value="Unassembled WGS sequence"/>
</dbReference>
<dbReference type="Gene3D" id="1.10.10.10">
    <property type="entry name" value="Winged helix-like DNA-binding domain superfamily/Winged helix DNA-binding domain"/>
    <property type="match status" value="1"/>
</dbReference>
<dbReference type="InterPro" id="IPR005119">
    <property type="entry name" value="LysR_subst-bd"/>
</dbReference>
<dbReference type="PRINTS" id="PR00039">
    <property type="entry name" value="HTHLYSR"/>
</dbReference>
<feature type="domain" description="HTH lysR-type" evidence="5">
    <location>
        <begin position="1"/>
        <end position="58"/>
    </location>
</feature>
<dbReference type="InterPro" id="IPR036388">
    <property type="entry name" value="WH-like_DNA-bd_sf"/>
</dbReference>
<keyword evidence="7" id="KW-1185">Reference proteome</keyword>
<keyword evidence="4" id="KW-0804">Transcription</keyword>
<accession>A0ABV5ANG7</accession>
<reference evidence="6 7" key="1">
    <citation type="submission" date="2024-09" db="EMBL/GenBank/DDBJ databases">
        <title>Paenibacillus zeirhizospherea sp. nov., isolated from surface of the maize (Zea mays) roots in a horticulture field, Hungary.</title>
        <authorList>
            <person name="Marton D."/>
            <person name="Farkas M."/>
            <person name="Bedics A."/>
            <person name="Toth E."/>
            <person name="Tancsics A."/>
            <person name="Boka K."/>
            <person name="Maroti G."/>
            <person name="Kriszt B."/>
            <person name="Cserhati M."/>
        </authorList>
    </citation>
    <scope>NUCLEOTIDE SEQUENCE [LARGE SCALE GENOMIC DNA]</scope>
    <source>
        <strain evidence="6 7">KCTC 33519</strain>
    </source>
</reference>
<dbReference type="SUPFAM" id="SSF46785">
    <property type="entry name" value="Winged helix' DNA-binding domain"/>
    <property type="match status" value="1"/>
</dbReference>
<comment type="caution">
    <text evidence="6">The sequence shown here is derived from an EMBL/GenBank/DDBJ whole genome shotgun (WGS) entry which is preliminary data.</text>
</comment>
<dbReference type="PROSITE" id="PS50931">
    <property type="entry name" value="HTH_LYSR"/>
    <property type="match status" value="1"/>
</dbReference>
<keyword evidence="3" id="KW-0238">DNA-binding</keyword>
<name>A0ABV5ANG7_9BACL</name>
<comment type="similarity">
    <text evidence="1">Belongs to the LysR transcriptional regulatory family.</text>
</comment>
<dbReference type="Gene3D" id="3.40.190.290">
    <property type="match status" value="1"/>
</dbReference>
<dbReference type="InterPro" id="IPR036390">
    <property type="entry name" value="WH_DNA-bd_sf"/>
</dbReference>
<evidence type="ECO:0000313" key="7">
    <source>
        <dbReference type="Proteomes" id="UP001580346"/>
    </source>
</evidence>
<evidence type="ECO:0000256" key="2">
    <source>
        <dbReference type="ARBA" id="ARBA00023015"/>
    </source>
</evidence>
<dbReference type="PANTHER" id="PTHR30126:SF40">
    <property type="entry name" value="HTH-TYPE TRANSCRIPTIONAL REGULATOR GLTR"/>
    <property type="match status" value="1"/>
</dbReference>
<evidence type="ECO:0000259" key="5">
    <source>
        <dbReference type="PROSITE" id="PS50931"/>
    </source>
</evidence>
<organism evidence="6 7">
    <name type="scientific">Paenibacillus enshidis</name>
    <dbReference type="NCBI Taxonomy" id="1458439"/>
    <lineage>
        <taxon>Bacteria</taxon>
        <taxon>Bacillati</taxon>
        <taxon>Bacillota</taxon>
        <taxon>Bacilli</taxon>
        <taxon>Bacillales</taxon>
        <taxon>Paenibacillaceae</taxon>
        <taxon>Paenibacillus</taxon>
    </lineage>
</organism>
<evidence type="ECO:0000313" key="6">
    <source>
        <dbReference type="EMBL" id="MFB5265726.1"/>
    </source>
</evidence>
<dbReference type="Pfam" id="PF00126">
    <property type="entry name" value="HTH_1"/>
    <property type="match status" value="1"/>
</dbReference>
<dbReference type="RefSeq" id="WP_375353252.1">
    <property type="nucleotide sequence ID" value="NZ_JBHHMI010000002.1"/>
</dbReference>
<dbReference type="InterPro" id="IPR000847">
    <property type="entry name" value="LysR_HTH_N"/>
</dbReference>
<dbReference type="Pfam" id="PF03466">
    <property type="entry name" value="LysR_substrate"/>
    <property type="match status" value="1"/>
</dbReference>
<sequence>MDIQYFITFREAARFLSLTKAAEQLNYAQPTVSVQIKKLENHFGTKLFVRNGNKLKLTEPGFRLLHFADKIVEGYLGAENLLIPDSAVDLRIGTTETLAAFLLPPYFQLFRKTYPKLNVTFFPASDEDNIRKLKNNEIDLAIVLSTPVSAPDLRAFPIRNEEFIFICPQNHPLSGRDDVSIHELHNSSFIFTEKGCKYREALEQSMNDHGVTYETVSEMGSIEGIKQCVIYGMGIAMIPRIAVEQQLLQHALSGFSITRGAILPFYSQILLSKNKHITAPMNHLITLLTVNDYVFT</sequence>
<dbReference type="EMBL" id="JBHHMI010000002">
    <property type="protein sequence ID" value="MFB5265726.1"/>
    <property type="molecule type" value="Genomic_DNA"/>
</dbReference>
<evidence type="ECO:0000256" key="1">
    <source>
        <dbReference type="ARBA" id="ARBA00009437"/>
    </source>
</evidence>
<gene>
    <name evidence="6" type="ORF">ACE41H_02855</name>
</gene>
<protein>
    <submittedName>
        <fullName evidence="6">LysR family transcriptional regulator</fullName>
    </submittedName>
</protein>